<dbReference type="KEGG" id="hro:HELRODRAFT_191130"/>
<dbReference type="CTD" id="20211822"/>
<reference evidence="2 4" key="2">
    <citation type="journal article" date="2013" name="Nature">
        <title>Insights into bilaterian evolution from three spiralian genomes.</title>
        <authorList>
            <person name="Simakov O."/>
            <person name="Marletaz F."/>
            <person name="Cho S.J."/>
            <person name="Edsinger-Gonzales E."/>
            <person name="Havlak P."/>
            <person name="Hellsten U."/>
            <person name="Kuo D.H."/>
            <person name="Larsson T."/>
            <person name="Lv J."/>
            <person name="Arendt D."/>
            <person name="Savage R."/>
            <person name="Osoegawa K."/>
            <person name="de Jong P."/>
            <person name="Grimwood J."/>
            <person name="Chapman J.A."/>
            <person name="Shapiro H."/>
            <person name="Aerts A."/>
            <person name="Otillar R.P."/>
            <person name="Terry A.Y."/>
            <person name="Boore J.L."/>
            <person name="Grigoriev I.V."/>
            <person name="Lindberg D.R."/>
            <person name="Seaver E.C."/>
            <person name="Weisblat D.A."/>
            <person name="Putnam N.H."/>
            <person name="Rokhsar D.S."/>
        </authorList>
    </citation>
    <scope>NUCLEOTIDE SEQUENCE</scope>
</reference>
<feature type="region of interest" description="Disordered" evidence="1">
    <location>
        <begin position="280"/>
        <end position="308"/>
    </location>
</feature>
<name>T1FSM5_HELRO</name>
<evidence type="ECO:0000256" key="1">
    <source>
        <dbReference type="SAM" id="MobiDB-lite"/>
    </source>
</evidence>
<feature type="compositionally biased region" description="Basic and acidic residues" evidence="1">
    <location>
        <begin position="225"/>
        <end position="234"/>
    </location>
</feature>
<feature type="compositionally biased region" description="Low complexity" evidence="1">
    <location>
        <begin position="668"/>
        <end position="701"/>
    </location>
</feature>
<protein>
    <submittedName>
        <fullName evidence="2 3">Uncharacterized protein</fullName>
    </submittedName>
</protein>
<organism evidence="3 4">
    <name type="scientific">Helobdella robusta</name>
    <name type="common">Californian leech</name>
    <dbReference type="NCBI Taxonomy" id="6412"/>
    <lineage>
        <taxon>Eukaryota</taxon>
        <taxon>Metazoa</taxon>
        <taxon>Spiralia</taxon>
        <taxon>Lophotrochozoa</taxon>
        <taxon>Annelida</taxon>
        <taxon>Clitellata</taxon>
        <taxon>Hirudinea</taxon>
        <taxon>Rhynchobdellida</taxon>
        <taxon>Glossiphoniidae</taxon>
        <taxon>Helobdella</taxon>
    </lineage>
</organism>
<gene>
    <name evidence="3" type="primary">20211822</name>
    <name evidence="2" type="ORF">HELRODRAFT_191130</name>
</gene>
<reference evidence="4" key="1">
    <citation type="submission" date="2012-12" db="EMBL/GenBank/DDBJ databases">
        <authorList>
            <person name="Hellsten U."/>
            <person name="Grimwood J."/>
            <person name="Chapman J.A."/>
            <person name="Shapiro H."/>
            <person name="Aerts A."/>
            <person name="Otillar R.P."/>
            <person name="Terry A.Y."/>
            <person name="Boore J.L."/>
            <person name="Simakov O."/>
            <person name="Marletaz F."/>
            <person name="Cho S.-J."/>
            <person name="Edsinger-Gonzales E."/>
            <person name="Havlak P."/>
            <person name="Kuo D.-H."/>
            <person name="Larsson T."/>
            <person name="Lv J."/>
            <person name="Arendt D."/>
            <person name="Savage R."/>
            <person name="Osoegawa K."/>
            <person name="de Jong P."/>
            <person name="Lindberg D.R."/>
            <person name="Seaver E.C."/>
            <person name="Weisblat D.A."/>
            <person name="Putnam N.H."/>
            <person name="Grigoriev I.V."/>
            <person name="Rokhsar D.S."/>
        </authorList>
    </citation>
    <scope>NUCLEOTIDE SEQUENCE</scope>
</reference>
<dbReference type="EMBL" id="AMQM01003615">
    <property type="status" value="NOT_ANNOTATED_CDS"/>
    <property type="molecule type" value="Genomic_DNA"/>
</dbReference>
<feature type="compositionally biased region" description="Low complexity" evidence="1">
    <location>
        <begin position="296"/>
        <end position="305"/>
    </location>
</feature>
<dbReference type="EnsemblMetazoa" id="HelroT191130">
    <property type="protein sequence ID" value="HelroP191130"/>
    <property type="gene ID" value="HelroG191130"/>
</dbReference>
<proteinExistence type="predicted"/>
<evidence type="ECO:0000313" key="4">
    <source>
        <dbReference type="Proteomes" id="UP000015101"/>
    </source>
</evidence>
<dbReference type="GeneID" id="20211822"/>
<accession>T1FSM5</accession>
<reference evidence="3" key="3">
    <citation type="submission" date="2015-06" db="UniProtKB">
        <authorList>
            <consortium name="EnsemblMetazoa"/>
        </authorList>
    </citation>
    <scope>IDENTIFICATION</scope>
</reference>
<dbReference type="Proteomes" id="UP000015101">
    <property type="component" value="Unassembled WGS sequence"/>
</dbReference>
<sequence length="965" mass="108467">MADKNFRALREIKIPNIIQPPHHPDNQQQQQTANFEEDDLTTTKDRKSRRVSFSDVQHVREFQRYLNVDSSSESHDSFFVTSDDMRNASTTELRGPNSATTITLPPTTTITSFATTVVTPSLDIVDGNYTIFGDDERCFQDSNYGSNKVIINYAVSDSTFTNQSHLGAGSMVPGFNETLINNMINMTQKFLYPSSPQHECDQQNINVLSSSTSTITSSPSSYAEHPSRTEMDPPIHRTMMMSDAPENDTKGMDYSSSCMDISESSTLDLKNVREPTMMRDVDEEDARNDDDDDDVIVNNNNNNNNYDDDDDAAIFHKNVSTTSVGPNYCTNANSINNSNDCNTTTFNSFNSTAAASGAAAAAVVITSRSSSSNITMNNRNTCSDFDQVDYFNVLLQRCRNNIDEELNLMMADDDDDDDDEMGDGDVVTMEKVLSLFKNDDNIDDEVESVFILKNINDQSKWRYRSDGSLSLNFHAHSLRACRSRYKNVNPSNDENESESETTTFLGPYCVISNKHQPSLALQKLLETDYKPFNSEVDFLNIVETLKRKKAEIDRTLNQHTTTAAATTNMTSFSTSETIECIVKELGLEFLLNDNNNDDDDIDVWSTLNDLINDKLGDADDDPDSGVWKAMEFKVIRDRCLKSFEDFSDVVVEELDNIPAKKTKRSSRKGSSSLSTSSLSSSSSSPSNMLSLSSPDTLSASSNKRLRDSRSSLLKETESYAGVLQKYVGFSIPTCDVNALYILIGQSAFCHFKFSQSQQSFKCVEALVGLSYKQTFKYMDKQDFLGEDDDEDFEDDEIKLENVKNLLMEHLLADKLAAFEGAAKKCQSLSELFKTVDEMSMLVMETEGHYDFLRSLDKYGVKRIVDFDGTRFSLSFMSYSTPAYKFTIYTDDLRLPLSSSLSSFPLQPTSPTSSVAPKWTIDIKAASFRTKDIMKEILLVPFDHRYLENLYSTVEKWAKAYQQSNK</sequence>
<dbReference type="AlphaFoldDB" id="T1FSM5"/>
<dbReference type="RefSeq" id="XP_009014682.1">
    <property type="nucleotide sequence ID" value="XM_009016434.1"/>
</dbReference>
<dbReference type="HOGENOM" id="CLU_306812_0_0_1"/>
<dbReference type="InParanoid" id="T1FSM5"/>
<evidence type="ECO:0000313" key="3">
    <source>
        <dbReference type="EnsemblMetazoa" id="HelroP191130"/>
    </source>
</evidence>
<feature type="region of interest" description="Disordered" evidence="1">
    <location>
        <begin position="211"/>
        <end position="234"/>
    </location>
</feature>
<dbReference type="EMBL" id="KB096222">
    <property type="protein sequence ID" value="ESO07304.1"/>
    <property type="molecule type" value="Genomic_DNA"/>
</dbReference>
<evidence type="ECO:0000313" key="2">
    <source>
        <dbReference type="EMBL" id="ESO07304.1"/>
    </source>
</evidence>
<feature type="compositionally biased region" description="Acidic residues" evidence="1">
    <location>
        <begin position="281"/>
        <end position="295"/>
    </location>
</feature>
<feature type="region of interest" description="Disordered" evidence="1">
    <location>
        <begin position="660"/>
        <end position="703"/>
    </location>
</feature>
<feature type="compositionally biased region" description="Low complexity" evidence="1">
    <location>
        <begin position="211"/>
        <end position="221"/>
    </location>
</feature>
<keyword evidence="4" id="KW-1185">Reference proteome</keyword>